<feature type="transmembrane region" description="Helical" evidence="1">
    <location>
        <begin position="403"/>
        <end position="423"/>
    </location>
</feature>
<comment type="caution">
    <text evidence="2">The sequence shown here is derived from an EMBL/GenBank/DDBJ whole genome shotgun (WGS) entry which is preliminary data.</text>
</comment>
<feature type="transmembrane region" description="Helical" evidence="1">
    <location>
        <begin position="9"/>
        <end position="30"/>
    </location>
</feature>
<dbReference type="Pfam" id="PF09586">
    <property type="entry name" value="YfhO"/>
    <property type="match status" value="1"/>
</dbReference>
<dbReference type="InterPro" id="IPR018580">
    <property type="entry name" value="Uncharacterised_YfhO"/>
</dbReference>
<feature type="transmembrane region" description="Helical" evidence="1">
    <location>
        <begin position="172"/>
        <end position="189"/>
    </location>
</feature>
<dbReference type="PANTHER" id="PTHR38454">
    <property type="entry name" value="INTEGRAL MEMBRANE PROTEIN-RELATED"/>
    <property type="match status" value="1"/>
</dbReference>
<proteinExistence type="predicted"/>
<dbReference type="Proteomes" id="UP000823604">
    <property type="component" value="Unassembled WGS sequence"/>
</dbReference>
<feature type="transmembrane region" description="Helical" evidence="1">
    <location>
        <begin position="195"/>
        <end position="215"/>
    </location>
</feature>
<evidence type="ECO:0000256" key="1">
    <source>
        <dbReference type="SAM" id="Phobius"/>
    </source>
</evidence>
<feature type="transmembrane region" description="Helical" evidence="1">
    <location>
        <begin position="512"/>
        <end position="528"/>
    </location>
</feature>
<keyword evidence="1" id="KW-1133">Transmembrane helix</keyword>
<evidence type="ECO:0000313" key="2">
    <source>
        <dbReference type="EMBL" id="MBO8472009.1"/>
    </source>
</evidence>
<protein>
    <recommendedName>
        <fullName evidence="4">Membrane protein YfhO</fullName>
    </recommendedName>
</protein>
<reference evidence="2" key="1">
    <citation type="submission" date="2020-10" db="EMBL/GenBank/DDBJ databases">
        <authorList>
            <person name="Gilroy R."/>
        </authorList>
    </citation>
    <scope>NUCLEOTIDE SEQUENCE</scope>
    <source>
        <strain evidence="2">B1-8020</strain>
    </source>
</reference>
<organism evidence="2 3">
    <name type="scientific">Candidatus Merdivivens pullicola</name>
    <dbReference type="NCBI Taxonomy" id="2840872"/>
    <lineage>
        <taxon>Bacteria</taxon>
        <taxon>Pseudomonadati</taxon>
        <taxon>Bacteroidota</taxon>
        <taxon>Bacteroidia</taxon>
        <taxon>Bacteroidales</taxon>
        <taxon>Muribaculaceae</taxon>
        <taxon>Muribaculaceae incertae sedis</taxon>
        <taxon>Candidatus Merdivivens</taxon>
    </lineage>
</organism>
<feature type="transmembrane region" description="Helical" evidence="1">
    <location>
        <begin position="100"/>
        <end position="118"/>
    </location>
</feature>
<evidence type="ECO:0008006" key="4">
    <source>
        <dbReference type="Google" id="ProtNLM"/>
    </source>
</evidence>
<feature type="transmembrane region" description="Helical" evidence="1">
    <location>
        <begin position="488"/>
        <end position="505"/>
    </location>
</feature>
<dbReference type="AlphaFoldDB" id="A0A9D9NFX6"/>
<feature type="transmembrane region" description="Helical" evidence="1">
    <location>
        <begin position="365"/>
        <end position="383"/>
    </location>
</feature>
<dbReference type="EMBL" id="JADIMA010000001">
    <property type="protein sequence ID" value="MBO8472009.1"/>
    <property type="molecule type" value="Genomic_DNA"/>
</dbReference>
<keyword evidence="1" id="KW-0812">Transmembrane</keyword>
<reference evidence="2" key="2">
    <citation type="journal article" date="2021" name="PeerJ">
        <title>Extensive microbial diversity within the chicken gut microbiome revealed by metagenomics and culture.</title>
        <authorList>
            <person name="Gilroy R."/>
            <person name="Ravi A."/>
            <person name="Getino M."/>
            <person name="Pursley I."/>
            <person name="Horton D.L."/>
            <person name="Alikhan N.F."/>
            <person name="Baker D."/>
            <person name="Gharbi K."/>
            <person name="Hall N."/>
            <person name="Watson M."/>
            <person name="Adriaenssens E.M."/>
            <person name="Foster-Nyarko E."/>
            <person name="Jarju S."/>
            <person name="Secka A."/>
            <person name="Antonio M."/>
            <person name="Oren A."/>
            <person name="Chaudhuri R.R."/>
            <person name="La Ragione R."/>
            <person name="Hildebrand F."/>
            <person name="Pallen M.J."/>
        </authorList>
    </citation>
    <scope>NUCLEOTIDE SEQUENCE</scope>
    <source>
        <strain evidence="2">B1-8020</strain>
    </source>
</reference>
<feature type="transmembrane region" description="Helical" evidence="1">
    <location>
        <begin position="148"/>
        <end position="165"/>
    </location>
</feature>
<evidence type="ECO:0000313" key="3">
    <source>
        <dbReference type="Proteomes" id="UP000823604"/>
    </source>
</evidence>
<accession>A0A9D9NFX6</accession>
<sequence length="820" mass="90329">MSVTTKKIFTYAGIIALFAIISFGFAPQLLGNKVIFQQDRIAWLEASKETKDYNAAHPDDKTRWSNSMFSGMPNATFYSNTDGNLLGYINPVLDKSRPGSYLFISLLGGFLLMSAFGFKKGLAVIGAIAITLCSYNIQIIQAGHNTKMLAIAYMPWVLAAIVYAYKARSFPMQLLGAALFGVTLSLQIQPNHPQITYYLAIIVLAYAITELILSIRKKTFRQFAMASALLLVLGICGIATVSNKLMPLMEYTEYSIRGGDGLEKEGEEEGLDLEYATAWSYGINEMPNLMIPNYNGGSSAGELGKNSDTYAVLSQSSAWNLDAAMKSLPLYWGPQPFTVGPMYLGAVIVMLALLGLIISKDRRKWWLLAVSLFAILLAWGSHIMGFTKIMYETLPFYNKFRTVSMALVILQITTPLLAVMGLAEFLKDRKKNMKSLYTAAGITAGIALLVCIFPGIAGNFTSAADMQYGEQLASALRADRISLLRNDALRTAALIIIAAGIMLFVPEKKKNYSYVLMAALVIFDLWGIDKRYLNENHFIDKTDFEAQLRQRPVDAFILQDPEPYYRVIDLSSDIFNDSFASYYHKNIGGYSAAKLSSYQNIIDKYLVNEINGIYGVIGQCNTIEELQQRLPYSPVLSMLNCKYIILDGEMPPVTNPWAQGNAWFAGKTVHAGSAADALGMLDKIDLRNEAVITGGSGQETLQDSTSTAKGTIVLTGYSPKRLVYASDSQEGGLAVFSDIYYPAGWKAYIDGIETEIKCADYLLRAIDIPAGQHEIVFEFEPQSYIKGDRISLTTSAIIILVLAGAIVAVIMGKRAQRPQN</sequence>
<name>A0A9D9NFX6_9BACT</name>
<gene>
    <name evidence="2" type="ORF">IAB81_00040</name>
</gene>
<feature type="transmembrane region" description="Helical" evidence="1">
    <location>
        <begin position="435"/>
        <end position="457"/>
    </location>
</feature>
<feature type="transmembrane region" description="Helical" evidence="1">
    <location>
        <begin position="123"/>
        <end position="142"/>
    </location>
</feature>
<keyword evidence="1" id="KW-0472">Membrane</keyword>
<feature type="transmembrane region" description="Helical" evidence="1">
    <location>
        <begin position="790"/>
        <end position="811"/>
    </location>
</feature>
<feature type="transmembrane region" description="Helical" evidence="1">
    <location>
        <begin position="337"/>
        <end position="358"/>
    </location>
</feature>
<dbReference type="PANTHER" id="PTHR38454:SF1">
    <property type="entry name" value="INTEGRAL MEMBRANE PROTEIN"/>
    <property type="match status" value="1"/>
</dbReference>
<feature type="transmembrane region" description="Helical" evidence="1">
    <location>
        <begin position="222"/>
        <end position="241"/>
    </location>
</feature>